<feature type="domain" description="RNA polymerase sigma factor 70 region 4 type 2" evidence="6">
    <location>
        <begin position="115"/>
        <end position="166"/>
    </location>
</feature>
<comment type="similarity">
    <text evidence="1">Belongs to the sigma-70 factor family. ECF subfamily.</text>
</comment>
<dbReference type="GO" id="GO:0003677">
    <property type="term" value="F:DNA binding"/>
    <property type="evidence" value="ECO:0007669"/>
    <property type="project" value="InterPro"/>
</dbReference>
<dbReference type="GO" id="GO:0006352">
    <property type="term" value="P:DNA-templated transcription initiation"/>
    <property type="evidence" value="ECO:0007669"/>
    <property type="project" value="InterPro"/>
</dbReference>
<dbReference type="InterPro" id="IPR013324">
    <property type="entry name" value="RNA_pol_sigma_r3/r4-like"/>
</dbReference>
<dbReference type="PANTHER" id="PTHR43133:SF51">
    <property type="entry name" value="RNA POLYMERASE SIGMA FACTOR"/>
    <property type="match status" value="1"/>
</dbReference>
<dbReference type="Gene3D" id="1.10.10.10">
    <property type="entry name" value="Winged helix-like DNA-binding domain superfamily/Winged helix DNA-binding domain"/>
    <property type="match status" value="1"/>
</dbReference>
<dbReference type="Gene3D" id="1.10.1740.10">
    <property type="match status" value="1"/>
</dbReference>
<dbReference type="Pfam" id="PF08281">
    <property type="entry name" value="Sigma70_r4_2"/>
    <property type="match status" value="1"/>
</dbReference>
<gene>
    <name evidence="7" type="ORF">MGWOODY_Mmi711</name>
</gene>
<dbReference type="EMBL" id="FAXC01000027">
    <property type="protein sequence ID" value="CUV08221.1"/>
    <property type="molecule type" value="Genomic_DNA"/>
</dbReference>
<evidence type="ECO:0000256" key="1">
    <source>
        <dbReference type="ARBA" id="ARBA00010641"/>
    </source>
</evidence>
<name>A0A161KGA0_9ZZZZ</name>
<evidence type="ECO:0000256" key="2">
    <source>
        <dbReference type="ARBA" id="ARBA00023015"/>
    </source>
</evidence>
<dbReference type="InterPro" id="IPR039425">
    <property type="entry name" value="RNA_pol_sigma-70-like"/>
</dbReference>
<evidence type="ECO:0000259" key="5">
    <source>
        <dbReference type="Pfam" id="PF04542"/>
    </source>
</evidence>
<organism evidence="7">
    <name type="scientific">hydrothermal vent metagenome</name>
    <dbReference type="NCBI Taxonomy" id="652676"/>
    <lineage>
        <taxon>unclassified sequences</taxon>
        <taxon>metagenomes</taxon>
        <taxon>ecological metagenomes</taxon>
    </lineage>
</organism>
<dbReference type="AlphaFoldDB" id="A0A161KGA0"/>
<proteinExistence type="inferred from homology"/>
<protein>
    <submittedName>
        <fullName evidence="7">RNA polymerase sigma factor RpoE</fullName>
    </submittedName>
</protein>
<dbReference type="SUPFAM" id="SSF88946">
    <property type="entry name" value="Sigma2 domain of RNA polymerase sigma factors"/>
    <property type="match status" value="1"/>
</dbReference>
<dbReference type="GO" id="GO:0016987">
    <property type="term" value="F:sigma factor activity"/>
    <property type="evidence" value="ECO:0007669"/>
    <property type="project" value="UniProtKB-KW"/>
</dbReference>
<dbReference type="PANTHER" id="PTHR43133">
    <property type="entry name" value="RNA POLYMERASE ECF-TYPE SIGMA FACTO"/>
    <property type="match status" value="1"/>
</dbReference>
<sequence>MKTDRELIEEFQKGSDAAFNELVRRYLDLVYRFFQKITLDKMEAEDLAQTVFIKLFKALKKFRFESEFNTYLYRVNVNTANTYFKRNKWRNMLHLDQAPDTGYVETSQEKQWRKEEVWAAVGRLPKKQRLVVMMRISQALPFKDIGNILDMTEGTAKVNYHHGIKRVKLLLGNNK</sequence>
<feature type="domain" description="RNA polymerase sigma-70 region 2" evidence="5">
    <location>
        <begin position="22"/>
        <end position="90"/>
    </location>
</feature>
<keyword evidence="3" id="KW-0731">Sigma factor</keyword>
<reference evidence="7" key="1">
    <citation type="submission" date="2015-10" db="EMBL/GenBank/DDBJ databases">
        <authorList>
            <person name="Gilbert D.G."/>
        </authorList>
    </citation>
    <scope>NUCLEOTIDE SEQUENCE</scope>
</reference>
<dbReference type="SUPFAM" id="SSF88659">
    <property type="entry name" value="Sigma3 and sigma4 domains of RNA polymerase sigma factors"/>
    <property type="match status" value="1"/>
</dbReference>
<dbReference type="InterPro" id="IPR007627">
    <property type="entry name" value="RNA_pol_sigma70_r2"/>
</dbReference>
<keyword evidence="2" id="KW-0805">Transcription regulation</keyword>
<evidence type="ECO:0000259" key="6">
    <source>
        <dbReference type="Pfam" id="PF08281"/>
    </source>
</evidence>
<evidence type="ECO:0000256" key="3">
    <source>
        <dbReference type="ARBA" id="ARBA00023082"/>
    </source>
</evidence>
<keyword evidence="4" id="KW-0804">Transcription</keyword>
<dbReference type="InterPro" id="IPR013325">
    <property type="entry name" value="RNA_pol_sigma_r2"/>
</dbReference>
<dbReference type="Pfam" id="PF04542">
    <property type="entry name" value="Sigma70_r2"/>
    <property type="match status" value="1"/>
</dbReference>
<evidence type="ECO:0000313" key="7">
    <source>
        <dbReference type="EMBL" id="CUV08221.1"/>
    </source>
</evidence>
<dbReference type="InterPro" id="IPR014284">
    <property type="entry name" value="RNA_pol_sigma-70_dom"/>
</dbReference>
<accession>A0A161KGA0</accession>
<evidence type="ECO:0000256" key="4">
    <source>
        <dbReference type="ARBA" id="ARBA00023163"/>
    </source>
</evidence>
<dbReference type="NCBIfam" id="TIGR02937">
    <property type="entry name" value="sigma70-ECF"/>
    <property type="match status" value="1"/>
</dbReference>
<dbReference type="InterPro" id="IPR036388">
    <property type="entry name" value="WH-like_DNA-bd_sf"/>
</dbReference>
<dbReference type="InterPro" id="IPR013249">
    <property type="entry name" value="RNA_pol_sigma70_r4_t2"/>
</dbReference>